<gene>
    <name evidence="1" type="ORF">KZ829_12530</name>
</gene>
<dbReference type="Gene3D" id="3.30.1390.10">
    <property type="match status" value="1"/>
</dbReference>
<accession>A0ABS7B2B8</accession>
<keyword evidence="1" id="KW-0689">Ribosomal protein</keyword>
<name>A0ABS7B2B8_9ACTN</name>
<protein>
    <submittedName>
        <fullName evidence="1">Ribosomal protein L7/L12</fullName>
    </submittedName>
</protein>
<sequence length="97" mass="10578">MDVLLLLMPFVLILFVLVGAQLGNASRDRARTGARLAAVERKLDLLLAHLSVADPESAHPDVLDHLRNGRKIQAIKAYREHTGATLADAKAAIDRMT</sequence>
<dbReference type="InterPro" id="IPR014719">
    <property type="entry name" value="Ribosomal_bL12_C/ClpS-like"/>
</dbReference>
<dbReference type="RefSeq" id="WP_220144046.1">
    <property type="nucleotide sequence ID" value="NZ_JAHXZI010000006.1"/>
</dbReference>
<evidence type="ECO:0000313" key="1">
    <source>
        <dbReference type="EMBL" id="MBW6434559.1"/>
    </source>
</evidence>
<proteinExistence type="predicted"/>
<keyword evidence="2" id="KW-1185">Reference proteome</keyword>
<reference evidence="1 2" key="1">
    <citation type="journal article" date="2013" name="Antonie Van Leeuwenhoek">
        <title>Actinoplanes hulinensis sp. nov., a novel actinomycete isolated from soybean root (Glycine max (L.) Merr).</title>
        <authorList>
            <person name="Shen Y."/>
            <person name="Liu C."/>
            <person name="Wang X."/>
            <person name="Zhao J."/>
            <person name="Jia F."/>
            <person name="Zhang Y."/>
            <person name="Wang L."/>
            <person name="Yang D."/>
            <person name="Xiang W."/>
        </authorList>
    </citation>
    <scope>NUCLEOTIDE SEQUENCE [LARGE SCALE GENOMIC DNA]</scope>
    <source>
        <strain evidence="1 2">NEAU-M9</strain>
    </source>
</reference>
<evidence type="ECO:0000313" key="2">
    <source>
        <dbReference type="Proteomes" id="UP001519863"/>
    </source>
</evidence>
<comment type="caution">
    <text evidence="1">The sequence shown here is derived from an EMBL/GenBank/DDBJ whole genome shotgun (WGS) entry which is preliminary data.</text>
</comment>
<organism evidence="1 2">
    <name type="scientific">Actinoplanes hulinensis</name>
    <dbReference type="NCBI Taxonomy" id="1144547"/>
    <lineage>
        <taxon>Bacteria</taxon>
        <taxon>Bacillati</taxon>
        <taxon>Actinomycetota</taxon>
        <taxon>Actinomycetes</taxon>
        <taxon>Micromonosporales</taxon>
        <taxon>Micromonosporaceae</taxon>
        <taxon>Actinoplanes</taxon>
    </lineage>
</organism>
<keyword evidence="1" id="KW-0687">Ribonucleoprotein</keyword>
<dbReference type="GO" id="GO:0005840">
    <property type="term" value="C:ribosome"/>
    <property type="evidence" value="ECO:0007669"/>
    <property type="project" value="UniProtKB-KW"/>
</dbReference>
<dbReference type="EMBL" id="JAHXZI010000006">
    <property type="protein sequence ID" value="MBW6434559.1"/>
    <property type="molecule type" value="Genomic_DNA"/>
</dbReference>
<dbReference type="Proteomes" id="UP001519863">
    <property type="component" value="Unassembled WGS sequence"/>
</dbReference>